<dbReference type="Proteomes" id="UP001143856">
    <property type="component" value="Unassembled WGS sequence"/>
</dbReference>
<protein>
    <submittedName>
        <fullName evidence="1">Uncharacterized protein</fullName>
    </submittedName>
</protein>
<sequence length="341" mass="38063">MTQSSWAKEATDRFFNGRKSPSQVQCDEIAQSISGALTVSPVDTPGSMSYTVICHGGAGLQDLIVSFREPGGTLDEEMVKLAKEIHGDLVPESTCHGNMKGADPPLSIYSMPYLRGSSCIEVLAFQVEMNSDEEAKHKVFIQHLARYFARCRSSPRPVDRQTQAMKQEGIRKRLARLEEELPSSILPNSLLSKLIENLTSLFSQDYPQVLTHGDFSVTNILIDEDTFEITGIVDWSLAMILPFGMDLDILFLTTGFMTQEGWHDYACKLLLLDTFWDEFWAASGIEGEERRGRIRGLAEAAGQIGAILRLAFRCNADGSPTEEVLVSESRMKQLRAWFKLL</sequence>
<evidence type="ECO:0000313" key="1">
    <source>
        <dbReference type="EMBL" id="KAJ2989134.1"/>
    </source>
</evidence>
<gene>
    <name evidence="1" type="ORF">NUW58_g3623</name>
</gene>
<accession>A0ACC1PA37</accession>
<name>A0ACC1PA37_9PEZI</name>
<evidence type="ECO:0000313" key="2">
    <source>
        <dbReference type="Proteomes" id="UP001143856"/>
    </source>
</evidence>
<dbReference type="EMBL" id="JAPDGR010000563">
    <property type="protein sequence ID" value="KAJ2989134.1"/>
    <property type="molecule type" value="Genomic_DNA"/>
</dbReference>
<comment type="caution">
    <text evidence="1">The sequence shown here is derived from an EMBL/GenBank/DDBJ whole genome shotgun (WGS) entry which is preliminary data.</text>
</comment>
<organism evidence="1 2">
    <name type="scientific">Xylaria curta</name>
    <dbReference type="NCBI Taxonomy" id="42375"/>
    <lineage>
        <taxon>Eukaryota</taxon>
        <taxon>Fungi</taxon>
        <taxon>Dikarya</taxon>
        <taxon>Ascomycota</taxon>
        <taxon>Pezizomycotina</taxon>
        <taxon>Sordariomycetes</taxon>
        <taxon>Xylariomycetidae</taxon>
        <taxon>Xylariales</taxon>
        <taxon>Xylariaceae</taxon>
        <taxon>Xylaria</taxon>
    </lineage>
</organism>
<reference evidence="1" key="1">
    <citation type="submission" date="2022-10" db="EMBL/GenBank/DDBJ databases">
        <title>Genome Sequence of Xylaria curta.</title>
        <authorList>
            <person name="Buettner E."/>
        </authorList>
    </citation>
    <scope>NUCLEOTIDE SEQUENCE</scope>
    <source>
        <strain evidence="1">Babe10</strain>
    </source>
</reference>
<proteinExistence type="predicted"/>
<keyword evidence="2" id="KW-1185">Reference proteome</keyword>